<evidence type="ECO:0000256" key="1">
    <source>
        <dbReference type="ARBA" id="ARBA00022837"/>
    </source>
</evidence>
<dbReference type="PROSITE" id="PS50222">
    <property type="entry name" value="EF_HAND_2"/>
    <property type="match status" value="1"/>
</dbReference>
<protein>
    <recommendedName>
        <fullName evidence="4">EF-hand domain-containing protein</fullName>
    </recommendedName>
</protein>
<name>A0AAD4NEB8_9BILA</name>
<reference evidence="5" key="1">
    <citation type="submission" date="2022-01" db="EMBL/GenBank/DDBJ databases">
        <title>Genome Sequence Resource for Two Populations of Ditylenchus destructor, the Migratory Endoparasitic Phytonematode.</title>
        <authorList>
            <person name="Zhang H."/>
            <person name="Lin R."/>
            <person name="Xie B."/>
        </authorList>
    </citation>
    <scope>NUCLEOTIDE SEQUENCE</scope>
    <source>
        <strain evidence="5">BazhouSP</strain>
    </source>
</reference>
<dbReference type="InterPro" id="IPR002048">
    <property type="entry name" value="EF_hand_dom"/>
</dbReference>
<sequence>MVSIKFVAILLFTICIVAAGQNRNIGAEDITPVPVENLDPHITEFRRVDGNNDESLSFSEFLLGDRPYIETQSRRFHQLDKDGNGRVTRKEYEDFFKDQDEHRHHRLHRDDFFKQIAVDLYSNDPTMHMPPLLLNFGPHNPQIENNMQQPKQKTSPPGTQPTIIQRNGP</sequence>
<dbReference type="Proteomes" id="UP001201812">
    <property type="component" value="Unassembled WGS sequence"/>
</dbReference>
<dbReference type="EMBL" id="JAKKPZ010000002">
    <property type="protein sequence ID" value="KAI1726575.1"/>
    <property type="molecule type" value="Genomic_DNA"/>
</dbReference>
<feature type="domain" description="EF-hand" evidence="4">
    <location>
        <begin position="67"/>
        <end position="102"/>
    </location>
</feature>
<evidence type="ECO:0000256" key="3">
    <source>
        <dbReference type="SAM" id="SignalP"/>
    </source>
</evidence>
<accession>A0AAD4NEB8</accession>
<keyword evidence="3" id="KW-0732">Signal</keyword>
<feature type="compositionally biased region" description="Polar residues" evidence="2">
    <location>
        <begin position="142"/>
        <end position="169"/>
    </location>
</feature>
<keyword evidence="1" id="KW-0106">Calcium</keyword>
<feature type="signal peptide" evidence="3">
    <location>
        <begin position="1"/>
        <end position="19"/>
    </location>
</feature>
<dbReference type="AlphaFoldDB" id="A0AAD4NEB8"/>
<dbReference type="InterPro" id="IPR011992">
    <property type="entry name" value="EF-hand-dom_pair"/>
</dbReference>
<dbReference type="SUPFAM" id="SSF47473">
    <property type="entry name" value="EF-hand"/>
    <property type="match status" value="1"/>
</dbReference>
<feature type="chain" id="PRO_5042052373" description="EF-hand domain-containing protein" evidence="3">
    <location>
        <begin position="20"/>
        <end position="169"/>
    </location>
</feature>
<evidence type="ECO:0000313" key="6">
    <source>
        <dbReference type="Proteomes" id="UP001201812"/>
    </source>
</evidence>
<dbReference type="InterPro" id="IPR018247">
    <property type="entry name" value="EF_Hand_1_Ca_BS"/>
</dbReference>
<evidence type="ECO:0000313" key="5">
    <source>
        <dbReference type="EMBL" id="KAI1726575.1"/>
    </source>
</evidence>
<organism evidence="5 6">
    <name type="scientific">Ditylenchus destructor</name>
    <dbReference type="NCBI Taxonomy" id="166010"/>
    <lineage>
        <taxon>Eukaryota</taxon>
        <taxon>Metazoa</taxon>
        <taxon>Ecdysozoa</taxon>
        <taxon>Nematoda</taxon>
        <taxon>Chromadorea</taxon>
        <taxon>Rhabditida</taxon>
        <taxon>Tylenchina</taxon>
        <taxon>Tylenchomorpha</taxon>
        <taxon>Sphaerularioidea</taxon>
        <taxon>Anguinidae</taxon>
        <taxon>Anguininae</taxon>
        <taxon>Ditylenchus</taxon>
    </lineage>
</organism>
<dbReference type="PROSITE" id="PS00018">
    <property type="entry name" value="EF_HAND_1"/>
    <property type="match status" value="1"/>
</dbReference>
<proteinExistence type="predicted"/>
<comment type="caution">
    <text evidence="5">The sequence shown here is derived from an EMBL/GenBank/DDBJ whole genome shotgun (WGS) entry which is preliminary data.</text>
</comment>
<evidence type="ECO:0000256" key="2">
    <source>
        <dbReference type="SAM" id="MobiDB-lite"/>
    </source>
</evidence>
<dbReference type="Gene3D" id="1.10.238.10">
    <property type="entry name" value="EF-hand"/>
    <property type="match status" value="1"/>
</dbReference>
<feature type="region of interest" description="Disordered" evidence="2">
    <location>
        <begin position="137"/>
        <end position="169"/>
    </location>
</feature>
<gene>
    <name evidence="5" type="ORF">DdX_03297</name>
</gene>
<dbReference type="GO" id="GO:0005509">
    <property type="term" value="F:calcium ion binding"/>
    <property type="evidence" value="ECO:0007669"/>
    <property type="project" value="InterPro"/>
</dbReference>
<evidence type="ECO:0000259" key="4">
    <source>
        <dbReference type="PROSITE" id="PS50222"/>
    </source>
</evidence>
<keyword evidence="6" id="KW-1185">Reference proteome</keyword>